<dbReference type="InterPro" id="IPR025517">
    <property type="entry name" value="DUF4405"/>
</dbReference>
<dbReference type="Pfam" id="PF14358">
    <property type="entry name" value="DUF4405"/>
    <property type="match status" value="1"/>
</dbReference>
<feature type="transmembrane region" description="Helical" evidence="1">
    <location>
        <begin position="36"/>
        <end position="55"/>
    </location>
</feature>
<accession>A0ABZ2C839</accession>
<feature type="transmembrane region" description="Helical" evidence="1">
    <location>
        <begin position="76"/>
        <end position="101"/>
    </location>
</feature>
<feature type="transmembrane region" description="Helical" evidence="1">
    <location>
        <begin position="267"/>
        <end position="288"/>
    </location>
</feature>
<feature type="transmembrane region" description="Helical" evidence="1">
    <location>
        <begin position="154"/>
        <end position="175"/>
    </location>
</feature>
<dbReference type="Proteomes" id="UP001357223">
    <property type="component" value="Chromosome"/>
</dbReference>
<gene>
    <name evidence="3" type="ORF">R4Z09_21150</name>
</gene>
<evidence type="ECO:0000313" key="3">
    <source>
        <dbReference type="EMBL" id="WVX79772.1"/>
    </source>
</evidence>
<evidence type="ECO:0000259" key="2">
    <source>
        <dbReference type="Pfam" id="PF14358"/>
    </source>
</evidence>
<proteinExistence type="predicted"/>
<keyword evidence="4" id="KW-1185">Reference proteome</keyword>
<keyword evidence="1" id="KW-0812">Transmembrane</keyword>
<protein>
    <submittedName>
        <fullName evidence="3">DUF4405 domain-containing protein</fullName>
    </submittedName>
</protein>
<keyword evidence="1" id="KW-1133">Transmembrane helix</keyword>
<evidence type="ECO:0000313" key="4">
    <source>
        <dbReference type="Proteomes" id="UP001357223"/>
    </source>
</evidence>
<feature type="domain" description="Flavinylation-associated cytochrome" evidence="2">
    <location>
        <begin position="77"/>
        <end position="135"/>
    </location>
</feature>
<keyword evidence="1" id="KW-0472">Membrane</keyword>
<dbReference type="SUPFAM" id="SSF81342">
    <property type="entry name" value="Transmembrane di-heme cytochromes"/>
    <property type="match status" value="1"/>
</dbReference>
<dbReference type="RefSeq" id="WP_338448703.1">
    <property type="nucleotide sequence ID" value="NZ_CP137640.1"/>
</dbReference>
<sequence>MKKMNIVKLGLDMIMAVTFVLFFNKRVLGGLTFHEIAGLAIGGVFFIHVLLNGKWVKNVTLRLFDSKLPFKTRFNYFLNLLLLVTMLFVIISGIFISRVVFPNINIGNEQWFKVTHMSVSYLALVLVAIHVGMHWNWVVNTFKNILKLKGKRPAVGFVAKLAAAALLIFGSYQMYFSHFFMHLQGVAQVFNPSSSQMSGDGFEHGGKRVLAEGFEDKPDTFNPEDLPDHDSEQGGISDDQVDRAAIHKGEFEGKEGGISSANVFNVIGQYFSIMSVIIIVVYYMDQFFRRMKSKKKQKTWKVADLLK</sequence>
<dbReference type="EMBL" id="CP137640">
    <property type="protein sequence ID" value="WVX79772.1"/>
    <property type="molecule type" value="Genomic_DNA"/>
</dbReference>
<reference evidence="3 4" key="1">
    <citation type="submission" date="2023-10" db="EMBL/GenBank/DDBJ databases">
        <title>Niallia locisalis sp.nov. isolated from a salt pond sample.</title>
        <authorList>
            <person name="Li X.-J."/>
            <person name="Dong L."/>
        </authorList>
    </citation>
    <scope>NUCLEOTIDE SEQUENCE [LARGE SCALE GENOMIC DNA]</scope>
    <source>
        <strain evidence="3 4">DSM 29761</strain>
    </source>
</reference>
<evidence type="ECO:0000256" key="1">
    <source>
        <dbReference type="SAM" id="Phobius"/>
    </source>
</evidence>
<feature type="transmembrane region" description="Helical" evidence="1">
    <location>
        <begin position="7"/>
        <end position="24"/>
    </location>
</feature>
<name>A0ABZ2C839_9BACI</name>
<organism evidence="3 4">
    <name type="scientific">Niallia oryzisoli</name>
    <dbReference type="NCBI Taxonomy" id="1737571"/>
    <lineage>
        <taxon>Bacteria</taxon>
        <taxon>Bacillati</taxon>
        <taxon>Bacillota</taxon>
        <taxon>Bacilli</taxon>
        <taxon>Bacillales</taxon>
        <taxon>Bacillaceae</taxon>
        <taxon>Niallia</taxon>
    </lineage>
</organism>
<feature type="transmembrane region" description="Helical" evidence="1">
    <location>
        <begin position="121"/>
        <end position="142"/>
    </location>
</feature>
<dbReference type="InterPro" id="IPR016174">
    <property type="entry name" value="Di-haem_cyt_TM"/>
</dbReference>